<dbReference type="AlphaFoldDB" id="A0A6I2LD47"/>
<feature type="chain" id="PRO_5026257756" evidence="6">
    <location>
        <begin position="23"/>
        <end position="152"/>
    </location>
</feature>
<keyword evidence="9" id="KW-1185">Reference proteome</keyword>
<dbReference type="Proteomes" id="UP000433309">
    <property type="component" value="Unassembled WGS sequence"/>
</dbReference>
<evidence type="ECO:0000256" key="5">
    <source>
        <dbReference type="ARBA" id="ARBA00023136"/>
    </source>
</evidence>
<keyword evidence="8" id="KW-0418">Kinase</keyword>
<organism evidence="8 9">
    <name type="scientific">Duganella guangzhouensis</name>
    <dbReference type="NCBI Taxonomy" id="2666084"/>
    <lineage>
        <taxon>Bacteria</taxon>
        <taxon>Pseudomonadati</taxon>
        <taxon>Pseudomonadota</taxon>
        <taxon>Betaproteobacteria</taxon>
        <taxon>Burkholderiales</taxon>
        <taxon>Oxalobacteraceae</taxon>
        <taxon>Telluria group</taxon>
        <taxon>Duganella</taxon>
    </lineage>
</organism>
<evidence type="ECO:0000256" key="4">
    <source>
        <dbReference type="ARBA" id="ARBA00022989"/>
    </source>
</evidence>
<reference evidence="8 9" key="1">
    <citation type="submission" date="2019-11" db="EMBL/GenBank/DDBJ databases">
        <title>Novel species isolated from a subtropical stream in China.</title>
        <authorList>
            <person name="Lu H."/>
        </authorList>
    </citation>
    <scope>NUCLEOTIDE SEQUENCE [LARGE SCALE GENOMIC DNA]</scope>
    <source>
        <strain evidence="8 9">FT80W</strain>
    </source>
</reference>
<sequence length="152" mass="16949">MRQVINYLLLALLLALVGPLRAAELGSREEAVAMVHKAVAMLADSGREKTIAEVNNPKGRFVDRDLYVVIHDMQGKVLANPVLPRMVGVDLSGVKDVDGKMFIKERLEMLKSASNGWIDFKWPSSVTRQIEMRSVYFERAGDLVITCGILKH</sequence>
<dbReference type="Gene3D" id="3.30.450.20">
    <property type="entry name" value="PAS domain"/>
    <property type="match status" value="1"/>
</dbReference>
<keyword evidence="6" id="KW-0732">Signal</keyword>
<comment type="caution">
    <text evidence="8">The sequence shown here is derived from an EMBL/GenBank/DDBJ whole genome shotgun (WGS) entry which is preliminary data.</text>
</comment>
<dbReference type="EMBL" id="WKJK01000023">
    <property type="protein sequence ID" value="MRW94159.1"/>
    <property type="molecule type" value="Genomic_DNA"/>
</dbReference>
<keyword evidence="2" id="KW-1003">Cell membrane</keyword>
<feature type="domain" description="Single Cache" evidence="7">
    <location>
        <begin position="21"/>
        <end position="104"/>
    </location>
</feature>
<dbReference type="SMART" id="SM01049">
    <property type="entry name" value="Cache_2"/>
    <property type="match status" value="1"/>
</dbReference>
<dbReference type="InterPro" id="IPR033480">
    <property type="entry name" value="sCache_2"/>
</dbReference>
<dbReference type="RefSeq" id="WP_154383027.1">
    <property type="nucleotide sequence ID" value="NZ_WKJK01000023.1"/>
</dbReference>
<evidence type="ECO:0000313" key="9">
    <source>
        <dbReference type="Proteomes" id="UP000433309"/>
    </source>
</evidence>
<keyword evidence="5" id="KW-0472">Membrane</keyword>
<proteinExistence type="predicted"/>
<evidence type="ECO:0000259" key="7">
    <source>
        <dbReference type="SMART" id="SM01049"/>
    </source>
</evidence>
<keyword evidence="3" id="KW-0812">Transmembrane</keyword>
<evidence type="ECO:0000256" key="1">
    <source>
        <dbReference type="ARBA" id="ARBA00004651"/>
    </source>
</evidence>
<keyword evidence="8" id="KW-0808">Transferase</keyword>
<accession>A0A6I2LD47</accession>
<feature type="signal peptide" evidence="6">
    <location>
        <begin position="1"/>
        <end position="22"/>
    </location>
</feature>
<keyword evidence="4" id="KW-1133">Transmembrane helix</keyword>
<gene>
    <name evidence="8" type="ORF">GJ699_29720</name>
</gene>
<protein>
    <submittedName>
        <fullName evidence="8">Histidine kinase</fullName>
    </submittedName>
</protein>
<name>A0A6I2LD47_9BURK</name>
<dbReference type="GO" id="GO:0016301">
    <property type="term" value="F:kinase activity"/>
    <property type="evidence" value="ECO:0007669"/>
    <property type="project" value="UniProtKB-KW"/>
</dbReference>
<dbReference type="Pfam" id="PF17200">
    <property type="entry name" value="sCache_2"/>
    <property type="match status" value="1"/>
</dbReference>
<comment type="subcellular location">
    <subcellularLocation>
        <location evidence="1">Cell membrane</location>
        <topology evidence="1">Multi-pass membrane protein</topology>
    </subcellularLocation>
</comment>
<dbReference type="GO" id="GO:0005886">
    <property type="term" value="C:plasma membrane"/>
    <property type="evidence" value="ECO:0007669"/>
    <property type="project" value="UniProtKB-SubCell"/>
</dbReference>
<evidence type="ECO:0000313" key="8">
    <source>
        <dbReference type="EMBL" id="MRW94159.1"/>
    </source>
</evidence>
<evidence type="ECO:0000256" key="6">
    <source>
        <dbReference type="SAM" id="SignalP"/>
    </source>
</evidence>
<evidence type="ECO:0000256" key="3">
    <source>
        <dbReference type="ARBA" id="ARBA00022692"/>
    </source>
</evidence>
<evidence type="ECO:0000256" key="2">
    <source>
        <dbReference type="ARBA" id="ARBA00022475"/>
    </source>
</evidence>